<dbReference type="Pfam" id="PF10996">
    <property type="entry name" value="Beta-Casp"/>
    <property type="match status" value="1"/>
</dbReference>
<dbReference type="InterPro" id="IPR001279">
    <property type="entry name" value="Metallo-B-lactamas"/>
</dbReference>
<dbReference type="GO" id="GO:0004521">
    <property type="term" value="F:RNA endonuclease activity"/>
    <property type="evidence" value="ECO:0007669"/>
    <property type="project" value="TreeGrafter"/>
</dbReference>
<evidence type="ECO:0000259" key="2">
    <source>
        <dbReference type="SMART" id="SM00849"/>
    </source>
</evidence>
<sequence length="483" mass="52778">MQIIHHGAHSGVTGSCHELRIQQRGILIDCGLFQGDEKNGSLDIEFPVDHIDALLLTHCHIDHVGRIPWLLAAGFRRPIYASEATAALLPLMLDDALKIQLKLGKEQRSTFINLVSSLLRPVPFNCQAVVTLADGGRVKACFRQAGHILGSAYIELELADGKVVVFSGDLGPCDTPLLVDPVPPQRADTLVIESTYGDRLHDNVTERSCRLAEVIAKSLVDGGSILIPSFSVGRTQELLFDIEMILSEVAAKAEADAENQKWDGRKGRGKSAGRAVGNFNWSTLPIILDSPLAGKITEQYEVFQRLWAKEAKHRVLKGHYPLSFSQCVSIESHEEHIKLVNRLRQSGEPAVVIAASGMCEGGRIVNYLKALLPDPRTDVVFIGYQAWGTTGRALLEEPAEIDIQRENIPVKAKIHQISGYSAHADQADLLKFVEGIEVGPEQIRVVHGDAPAQQAFAAQLRRVKPDSEVVVTANIDKPVSLTS</sequence>
<dbReference type="Proteomes" id="UP000036097">
    <property type="component" value="Unassembled WGS sequence"/>
</dbReference>
<accession>A0A0J1GWZ1</accession>
<dbReference type="InterPro" id="IPR050698">
    <property type="entry name" value="MBL"/>
</dbReference>
<organism evidence="4 5">
    <name type="scientific">Photobacterium aquae</name>
    <dbReference type="NCBI Taxonomy" id="1195763"/>
    <lineage>
        <taxon>Bacteria</taxon>
        <taxon>Pseudomonadati</taxon>
        <taxon>Pseudomonadota</taxon>
        <taxon>Gammaproteobacteria</taxon>
        <taxon>Vibrionales</taxon>
        <taxon>Vibrionaceae</taxon>
        <taxon>Photobacterium</taxon>
    </lineage>
</organism>
<dbReference type="InterPro" id="IPR011108">
    <property type="entry name" value="RMMBL"/>
</dbReference>
<dbReference type="GO" id="GO:0016787">
    <property type="term" value="F:hydrolase activity"/>
    <property type="evidence" value="ECO:0007669"/>
    <property type="project" value="UniProtKB-KW"/>
</dbReference>
<dbReference type="InterPro" id="IPR036866">
    <property type="entry name" value="RibonucZ/Hydroxyglut_hydro"/>
</dbReference>
<dbReference type="AlphaFoldDB" id="A0A0J1GWZ1"/>
<dbReference type="InterPro" id="IPR022712">
    <property type="entry name" value="Beta_Casp"/>
</dbReference>
<feature type="domain" description="Beta-Casp" evidence="3">
    <location>
        <begin position="235"/>
        <end position="394"/>
    </location>
</feature>
<dbReference type="SMART" id="SM01027">
    <property type="entry name" value="Beta-Casp"/>
    <property type="match status" value="1"/>
</dbReference>
<gene>
    <name evidence="4" type="ORF">ABT56_17165</name>
</gene>
<evidence type="ECO:0000259" key="3">
    <source>
        <dbReference type="SMART" id="SM01027"/>
    </source>
</evidence>
<dbReference type="Pfam" id="PF07521">
    <property type="entry name" value="RMMBL"/>
    <property type="match status" value="1"/>
</dbReference>
<dbReference type="CDD" id="cd16295">
    <property type="entry name" value="TTHA0252-CPSF-like_MBL-fold"/>
    <property type="match status" value="1"/>
</dbReference>
<dbReference type="STRING" id="1195763.ABT56_17165"/>
<protein>
    <submittedName>
        <fullName evidence="4">Metallo-beta-lactamase</fullName>
    </submittedName>
</protein>
<dbReference type="SMART" id="SM00849">
    <property type="entry name" value="Lactamase_B"/>
    <property type="match status" value="1"/>
</dbReference>
<dbReference type="SUPFAM" id="SSF56281">
    <property type="entry name" value="Metallo-hydrolase/oxidoreductase"/>
    <property type="match status" value="1"/>
</dbReference>
<dbReference type="RefSeq" id="WP_047880124.1">
    <property type="nucleotide sequence ID" value="NZ_LDOT01000024.1"/>
</dbReference>
<dbReference type="PATRIC" id="fig|1195763.3.peg.3660"/>
<comment type="caution">
    <text evidence="4">The sequence shown here is derived from an EMBL/GenBank/DDBJ whole genome shotgun (WGS) entry which is preliminary data.</text>
</comment>
<evidence type="ECO:0000256" key="1">
    <source>
        <dbReference type="ARBA" id="ARBA00022801"/>
    </source>
</evidence>
<keyword evidence="1" id="KW-0378">Hydrolase</keyword>
<dbReference type="OrthoDB" id="9803916at2"/>
<evidence type="ECO:0000313" key="5">
    <source>
        <dbReference type="Proteomes" id="UP000036097"/>
    </source>
</evidence>
<keyword evidence="5" id="KW-1185">Reference proteome</keyword>
<evidence type="ECO:0000313" key="4">
    <source>
        <dbReference type="EMBL" id="KLV03959.1"/>
    </source>
</evidence>
<name>A0A0J1GWZ1_9GAMM</name>
<reference evidence="4 5" key="1">
    <citation type="submission" date="2015-05" db="EMBL/GenBank/DDBJ databases">
        <title>Photobacterium galathea sp. nov.</title>
        <authorList>
            <person name="Machado H."/>
            <person name="Gram L."/>
        </authorList>
    </citation>
    <scope>NUCLEOTIDE SEQUENCE [LARGE SCALE GENOMIC DNA]</scope>
    <source>
        <strain evidence="4 5">CGMCC 1.12159</strain>
    </source>
</reference>
<dbReference type="Gene3D" id="3.40.50.10890">
    <property type="match status" value="1"/>
</dbReference>
<dbReference type="PANTHER" id="PTHR11203">
    <property type="entry name" value="CLEAVAGE AND POLYADENYLATION SPECIFICITY FACTOR FAMILY MEMBER"/>
    <property type="match status" value="1"/>
</dbReference>
<feature type="domain" description="Metallo-beta-lactamase" evidence="2">
    <location>
        <begin position="13"/>
        <end position="219"/>
    </location>
</feature>
<dbReference type="PANTHER" id="PTHR11203:SF37">
    <property type="entry name" value="INTEGRATOR COMPLEX SUBUNIT 11"/>
    <property type="match status" value="1"/>
</dbReference>
<dbReference type="EMBL" id="LDOT01000024">
    <property type="protein sequence ID" value="KLV03959.1"/>
    <property type="molecule type" value="Genomic_DNA"/>
</dbReference>
<dbReference type="Pfam" id="PF00753">
    <property type="entry name" value="Lactamase_B"/>
    <property type="match status" value="1"/>
</dbReference>
<proteinExistence type="predicted"/>
<dbReference type="Gene3D" id="3.60.15.10">
    <property type="entry name" value="Ribonuclease Z/Hydroxyacylglutathione hydrolase-like"/>
    <property type="match status" value="1"/>
</dbReference>